<evidence type="ECO:0000259" key="2">
    <source>
        <dbReference type="Pfam" id="PF00888"/>
    </source>
</evidence>
<dbReference type="Proteomes" id="UP001497457">
    <property type="component" value="Chromosome 7b"/>
</dbReference>
<dbReference type="EMBL" id="OZ075117">
    <property type="protein sequence ID" value="CAL5080310.1"/>
    <property type="molecule type" value="Genomic_DNA"/>
</dbReference>
<evidence type="ECO:0000313" key="4">
    <source>
        <dbReference type="Proteomes" id="UP001497457"/>
    </source>
</evidence>
<organism evidence="3 4">
    <name type="scientific">Urochloa decumbens</name>
    <dbReference type="NCBI Taxonomy" id="240449"/>
    <lineage>
        <taxon>Eukaryota</taxon>
        <taxon>Viridiplantae</taxon>
        <taxon>Streptophyta</taxon>
        <taxon>Embryophyta</taxon>
        <taxon>Tracheophyta</taxon>
        <taxon>Spermatophyta</taxon>
        <taxon>Magnoliopsida</taxon>
        <taxon>Liliopsida</taxon>
        <taxon>Poales</taxon>
        <taxon>Poaceae</taxon>
        <taxon>PACMAD clade</taxon>
        <taxon>Panicoideae</taxon>
        <taxon>Panicodae</taxon>
        <taxon>Paniceae</taxon>
        <taxon>Melinidinae</taxon>
        <taxon>Urochloa</taxon>
    </lineage>
</organism>
<dbReference type="InterPro" id="IPR001373">
    <property type="entry name" value="Cullin_N"/>
</dbReference>
<feature type="domain" description="Cullin N-terminal" evidence="2">
    <location>
        <begin position="34"/>
        <end position="259"/>
    </location>
</feature>
<evidence type="ECO:0000256" key="1">
    <source>
        <dbReference type="ARBA" id="ARBA00006019"/>
    </source>
</evidence>
<sequence>MAKIIELEEGWQFFAAGMAKMRLAVEADGEEARIPANDYLELYATVYNMCTQKAPHDYSRQLYERFKEDVDSYNKSTVLPPLKEVQGEILLRDLVERWRKHKRIGNLQGFFRYLGRYYIPGNYLPTIQQVAYTSFRELVFNEIRTSVTGAVISMVNDDREGKLVDRELLKNVLDIYVQIGLDTYQADFERTFCKSTRNYYSTKAQTWILEYSHPDYMLKVEDCLKKEMERAEHYLHSSTGPKIMEVVRSELMAKNAESHTNV</sequence>
<keyword evidence="4" id="KW-1185">Reference proteome</keyword>
<dbReference type="Gene3D" id="1.20.1310.10">
    <property type="entry name" value="Cullin Repeats"/>
    <property type="match status" value="2"/>
</dbReference>
<dbReference type="InterPro" id="IPR045093">
    <property type="entry name" value="Cullin"/>
</dbReference>
<accession>A0ABC9FT42</accession>
<name>A0ABC9FT42_9POAL</name>
<protein>
    <recommendedName>
        <fullName evidence="2">Cullin N-terminal domain-containing protein</fullName>
    </recommendedName>
</protein>
<comment type="similarity">
    <text evidence="1">Belongs to the cullin family.</text>
</comment>
<dbReference type="AlphaFoldDB" id="A0ABC9FT42"/>
<reference evidence="3 4" key="2">
    <citation type="submission" date="2024-10" db="EMBL/GenBank/DDBJ databases">
        <authorList>
            <person name="Ryan C."/>
        </authorList>
    </citation>
    <scope>NUCLEOTIDE SEQUENCE [LARGE SCALE GENOMIC DNA]</scope>
</reference>
<gene>
    <name evidence="3" type="ORF">URODEC1_LOCUS108061</name>
</gene>
<proteinExistence type="inferred from homology"/>
<dbReference type="PANTHER" id="PTHR11932">
    <property type="entry name" value="CULLIN"/>
    <property type="match status" value="1"/>
</dbReference>
<dbReference type="FunFam" id="1.20.1310.10:FF:000001">
    <property type="entry name" value="Cullin 3"/>
    <property type="match status" value="1"/>
</dbReference>
<dbReference type="Pfam" id="PF00888">
    <property type="entry name" value="Cullin"/>
    <property type="match status" value="1"/>
</dbReference>
<dbReference type="SUPFAM" id="SSF74788">
    <property type="entry name" value="Cullin repeat-like"/>
    <property type="match status" value="1"/>
</dbReference>
<evidence type="ECO:0000313" key="3">
    <source>
        <dbReference type="EMBL" id="CAL5080310.1"/>
    </source>
</evidence>
<reference evidence="4" key="1">
    <citation type="submission" date="2024-06" db="EMBL/GenBank/DDBJ databases">
        <authorList>
            <person name="Ryan C."/>
        </authorList>
    </citation>
    <scope>NUCLEOTIDE SEQUENCE [LARGE SCALE GENOMIC DNA]</scope>
</reference>
<dbReference type="InterPro" id="IPR016159">
    <property type="entry name" value="Cullin_repeat-like_dom_sf"/>
</dbReference>